<dbReference type="InterPro" id="IPR047142">
    <property type="entry name" value="OryJ/VirC-like"/>
</dbReference>
<dbReference type="EMBL" id="SSOD01000005">
    <property type="protein sequence ID" value="THF62156.1"/>
    <property type="molecule type" value="Genomic_DNA"/>
</dbReference>
<dbReference type="InterPro" id="IPR011051">
    <property type="entry name" value="RmlC_Cupin_sf"/>
</dbReference>
<dbReference type="RefSeq" id="WP_136384519.1">
    <property type="nucleotide sequence ID" value="NZ_SSOD01000005.1"/>
</dbReference>
<organism evidence="2 3">
    <name type="scientific">Pseudothauera rhizosphaerae</name>
    <dbReference type="NCBI Taxonomy" id="2565932"/>
    <lineage>
        <taxon>Bacteria</taxon>
        <taxon>Pseudomonadati</taxon>
        <taxon>Pseudomonadota</taxon>
        <taxon>Betaproteobacteria</taxon>
        <taxon>Rhodocyclales</taxon>
        <taxon>Zoogloeaceae</taxon>
        <taxon>Pseudothauera</taxon>
    </lineage>
</organism>
<dbReference type="CDD" id="cd02231">
    <property type="entry name" value="cupin_BLL6423-like"/>
    <property type="match status" value="1"/>
</dbReference>
<evidence type="ECO:0000313" key="2">
    <source>
        <dbReference type="EMBL" id="THF62156.1"/>
    </source>
</evidence>
<name>A0A4V3WB73_9RHOO</name>
<dbReference type="PANTHER" id="PTHR36156">
    <property type="entry name" value="SLR2101 PROTEIN"/>
    <property type="match status" value="1"/>
</dbReference>
<dbReference type="OrthoDB" id="713485at2"/>
<reference evidence="2 3" key="1">
    <citation type="submission" date="2019-04" db="EMBL/GenBank/DDBJ databases">
        <title>Azoarcus rhizosphaerae sp. nov. isolated from rhizosphere of Ficus religiosa.</title>
        <authorList>
            <person name="Lin S.-Y."/>
            <person name="Hameed A."/>
            <person name="Hsu Y.-H."/>
            <person name="Young C.-C."/>
        </authorList>
    </citation>
    <scope>NUCLEOTIDE SEQUENCE [LARGE SCALE GENOMIC DNA]</scope>
    <source>
        <strain evidence="2 3">CC-YHH848</strain>
    </source>
</reference>
<protein>
    <submittedName>
        <fullName evidence="2">Cupin domain-containing protein</fullName>
    </submittedName>
</protein>
<gene>
    <name evidence="2" type="ORF">E6O51_08360</name>
</gene>
<dbReference type="Proteomes" id="UP000307956">
    <property type="component" value="Unassembled WGS sequence"/>
</dbReference>
<comment type="caution">
    <text evidence="2">The sequence shown here is derived from an EMBL/GenBank/DDBJ whole genome shotgun (WGS) entry which is preliminary data.</text>
</comment>
<accession>A0A4V3WB73</accession>
<dbReference type="AlphaFoldDB" id="A0A4V3WB73"/>
<dbReference type="InterPro" id="IPR014710">
    <property type="entry name" value="RmlC-like_jellyroll"/>
</dbReference>
<feature type="domain" description="Cupin type-2" evidence="1">
    <location>
        <begin position="112"/>
        <end position="169"/>
    </location>
</feature>
<dbReference type="InterPro" id="IPR013096">
    <property type="entry name" value="Cupin_2"/>
</dbReference>
<dbReference type="Pfam" id="PF07883">
    <property type="entry name" value="Cupin_2"/>
    <property type="match status" value="1"/>
</dbReference>
<evidence type="ECO:0000259" key="1">
    <source>
        <dbReference type="Pfam" id="PF07883"/>
    </source>
</evidence>
<proteinExistence type="predicted"/>
<dbReference type="SUPFAM" id="SSF51182">
    <property type="entry name" value="RmlC-like cupins"/>
    <property type="match status" value="1"/>
</dbReference>
<dbReference type="Gene3D" id="2.60.120.10">
    <property type="entry name" value="Jelly Rolls"/>
    <property type="match status" value="1"/>
</dbReference>
<evidence type="ECO:0000313" key="3">
    <source>
        <dbReference type="Proteomes" id="UP000307956"/>
    </source>
</evidence>
<dbReference type="PANTHER" id="PTHR36156:SF2">
    <property type="entry name" value="CUPIN TYPE-2 DOMAIN-CONTAINING PROTEIN"/>
    <property type="match status" value="1"/>
</dbReference>
<sequence>MNATRIVTGHDSAGQSRIVLDGPLVGGAFEHTPGFEVGIAWEAAPLPHIEPGPADSAAALTSVVPTQGGTVAMLVTFPPASAGQGGDPAAAGAEIARRLPGLAECFEPDAPGFHRSDTIDYGVVVEGEIWLELDGGVTRCLRQGDVIVQIGTRHAWRNRSEQPARVFFVLVGAQRG</sequence>
<keyword evidence="3" id="KW-1185">Reference proteome</keyword>